<evidence type="ECO:0000313" key="2">
    <source>
        <dbReference type="EMBL" id="AGF79554.1"/>
    </source>
</evidence>
<dbReference type="OrthoDB" id="5432682at2"/>
<reference evidence="3" key="1">
    <citation type="journal article" date="2013" name="Stand. Genomic Sci.">
        <title>Complete genome sequence of Desulfocapsa sulfexigens, a marine deltaproteobacterium specialized in disproportionating inorganic sulfur compounds.</title>
        <authorList>
            <person name="Finster K.W."/>
            <person name="Kjeldsen K.U."/>
            <person name="Kube M."/>
            <person name="Reinhardt R."/>
            <person name="Mussmann M."/>
            <person name="Amann R."/>
            <person name="Schreiber L."/>
        </authorList>
    </citation>
    <scope>NUCLEOTIDE SEQUENCE [LARGE SCALE GENOMIC DNA]</scope>
    <source>
        <strain evidence="3">DSM 10523 / SB164P1</strain>
    </source>
</reference>
<dbReference type="STRING" id="1167006.UWK_03025"/>
<keyword evidence="3" id="KW-1185">Reference proteome</keyword>
<dbReference type="EMBL" id="CP003985">
    <property type="protein sequence ID" value="AGF79554.1"/>
    <property type="molecule type" value="Genomic_DNA"/>
</dbReference>
<evidence type="ECO:0000313" key="3">
    <source>
        <dbReference type="Proteomes" id="UP000011721"/>
    </source>
</evidence>
<organism evidence="2 3">
    <name type="scientific">Desulfocapsa sulfexigens (strain DSM 10523 / SB164P1)</name>
    <dbReference type="NCBI Taxonomy" id="1167006"/>
    <lineage>
        <taxon>Bacteria</taxon>
        <taxon>Pseudomonadati</taxon>
        <taxon>Thermodesulfobacteriota</taxon>
        <taxon>Desulfobulbia</taxon>
        <taxon>Desulfobulbales</taxon>
        <taxon>Desulfocapsaceae</taxon>
        <taxon>Desulfocapsa</taxon>
    </lineage>
</organism>
<evidence type="ECO:0000256" key="1">
    <source>
        <dbReference type="SAM" id="Phobius"/>
    </source>
</evidence>
<dbReference type="HOGENOM" id="CLU_200341_0_0_7"/>
<dbReference type="KEGG" id="dsf:UWK_03025"/>
<accession>M1NJ37</accession>
<name>M1NJ37_DESSD</name>
<gene>
    <name evidence="2" type="ordered locus">UWK_03025</name>
</gene>
<keyword evidence="1" id="KW-0472">Membrane</keyword>
<keyword evidence="1" id="KW-0812">Transmembrane</keyword>
<dbReference type="Proteomes" id="UP000011721">
    <property type="component" value="Chromosome"/>
</dbReference>
<feature type="transmembrane region" description="Helical" evidence="1">
    <location>
        <begin position="32"/>
        <end position="55"/>
    </location>
</feature>
<dbReference type="RefSeq" id="WP_015405238.1">
    <property type="nucleotide sequence ID" value="NC_020304.1"/>
</dbReference>
<protein>
    <submittedName>
        <fullName evidence="2">Uncharacterized protein</fullName>
    </submittedName>
</protein>
<proteinExistence type="predicted"/>
<keyword evidence="1" id="KW-1133">Transmembrane helix</keyword>
<sequence length="74" mass="7983">MEDKAITKEITKTTATVHEIEHTDSELYKVGMYTTAAFAAIVGIWGLVCLSSAILENGAPVEMLKNLYHAITGA</sequence>
<dbReference type="AlphaFoldDB" id="M1NJ37"/>